<reference evidence="9 10" key="1">
    <citation type="submission" date="2024-01" db="EMBL/GenBank/DDBJ databases">
        <authorList>
            <person name="Allen C."/>
            <person name="Tagirdzhanova G."/>
        </authorList>
    </citation>
    <scope>NUCLEOTIDE SEQUENCE [LARGE SCALE GENOMIC DNA]</scope>
    <source>
        <strain evidence="9 10">CBS 119000</strain>
    </source>
</reference>
<feature type="domain" description="Amino acid transporter transmembrane" evidence="8">
    <location>
        <begin position="355"/>
        <end position="776"/>
    </location>
</feature>
<feature type="transmembrane region" description="Helical" evidence="7">
    <location>
        <begin position="433"/>
        <end position="454"/>
    </location>
</feature>
<feature type="transmembrane region" description="Helical" evidence="7">
    <location>
        <begin position="386"/>
        <end position="408"/>
    </location>
</feature>
<dbReference type="EMBL" id="CAWUON010000045">
    <property type="protein sequence ID" value="CAK7269281.1"/>
    <property type="molecule type" value="Genomic_DNA"/>
</dbReference>
<feature type="transmembrane region" description="Helical" evidence="7">
    <location>
        <begin position="361"/>
        <end position="380"/>
    </location>
</feature>
<feature type="compositionally biased region" description="Polar residues" evidence="6">
    <location>
        <begin position="144"/>
        <end position="154"/>
    </location>
</feature>
<organism evidence="9 10">
    <name type="scientific">Sporothrix epigloea</name>
    <dbReference type="NCBI Taxonomy" id="1892477"/>
    <lineage>
        <taxon>Eukaryota</taxon>
        <taxon>Fungi</taxon>
        <taxon>Dikarya</taxon>
        <taxon>Ascomycota</taxon>
        <taxon>Pezizomycotina</taxon>
        <taxon>Sordariomycetes</taxon>
        <taxon>Sordariomycetidae</taxon>
        <taxon>Ophiostomatales</taxon>
        <taxon>Ophiostomataceae</taxon>
        <taxon>Sporothrix</taxon>
    </lineage>
</organism>
<dbReference type="Proteomes" id="UP001642502">
    <property type="component" value="Unassembled WGS sequence"/>
</dbReference>
<keyword evidence="10" id="KW-1185">Reference proteome</keyword>
<feature type="transmembrane region" description="Helical" evidence="7">
    <location>
        <begin position="474"/>
        <end position="494"/>
    </location>
</feature>
<accession>A0ABP0DR56</accession>
<comment type="subcellular location">
    <subcellularLocation>
        <location evidence="1">Membrane</location>
        <topology evidence="1">Multi-pass membrane protein</topology>
    </subcellularLocation>
</comment>
<keyword evidence="3 7" id="KW-0812">Transmembrane</keyword>
<dbReference type="InterPro" id="IPR013057">
    <property type="entry name" value="AA_transpt_TM"/>
</dbReference>
<dbReference type="PANTHER" id="PTHR22950:SF332">
    <property type="entry name" value="AMINO ACID TRANSPORTER (EUROFUNG)"/>
    <property type="match status" value="1"/>
</dbReference>
<evidence type="ECO:0000256" key="2">
    <source>
        <dbReference type="ARBA" id="ARBA00008066"/>
    </source>
</evidence>
<feature type="compositionally biased region" description="Low complexity" evidence="6">
    <location>
        <begin position="55"/>
        <end position="66"/>
    </location>
</feature>
<evidence type="ECO:0000256" key="4">
    <source>
        <dbReference type="ARBA" id="ARBA00022989"/>
    </source>
</evidence>
<feature type="transmembrane region" description="Helical" evidence="7">
    <location>
        <begin position="547"/>
        <end position="567"/>
    </location>
</feature>
<dbReference type="PANTHER" id="PTHR22950">
    <property type="entry name" value="AMINO ACID TRANSPORTER"/>
    <property type="match status" value="1"/>
</dbReference>
<feature type="region of interest" description="Disordered" evidence="6">
    <location>
        <begin position="131"/>
        <end position="206"/>
    </location>
</feature>
<feature type="transmembrane region" description="Helical" evidence="7">
    <location>
        <begin position="579"/>
        <end position="603"/>
    </location>
</feature>
<evidence type="ECO:0000313" key="10">
    <source>
        <dbReference type="Proteomes" id="UP001642502"/>
    </source>
</evidence>
<evidence type="ECO:0000256" key="1">
    <source>
        <dbReference type="ARBA" id="ARBA00004141"/>
    </source>
</evidence>
<feature type="transmembrane region" description="Helical" evidence="7">
    <location>
        <begin position="696"/>
        <end position="714"/>
    </location>
</feature>
<name>A0ABP0DR56_9PEZI</name>
<feature type="transmembrane region" description="Helical" evidence="7">
    <location>
        <begin position="755"/>
        <end position="776"/>
    </location>
</feature>
<evidence type="ECO:0000313" key="9">
    <source>
        <dbReference type="EMBL" id="CAK7269281.1"/>
    </source>
</evidence>
<proteinExistence type="inferred from homology"/>
<feature type="compositionally biased region" description="Polar residues" evidence="6">
    <location>
        <begin position="95"/>
        <end position="107"/>
    </location>
</feature>
<evidence type="ECO:0000256" key="7">
    <source>
        <dbReference type="SAM" id="Phobius"/>
    </source>
</evidence>
<comment type="caution">
    <text evidence="9">The sequence shown here is derived from an EMBL/GenBank/DDBJ whole genome shotgun (WGS) entry which is preliminary data.</text>
</comment>
<feature type="region of interest" description="Disordered" evidence="6">
    <location>
        <begin position="1"/>
        <end position="110"/>
    </location>
</feature>
<feature type="compositionally biased region" description="Polar residues" evidence="6">
    <location>
        <begin position="67"/>
        <end position="83"/>
    </location>
</feature>
<feature type="transmembrane region" description="Helical" evidence="7">
    <location>
        <begin position="720"/>
        <end position="743"/>
    </location>
</feature>
<evidence type="ECO:0000259" key="8">
    <source>
        <dbReference type="Pfam" id="PF01490"/>
    </source>
</evidence>
<keyword evidence="5 7" id="KW-0472">Membrane</keyword>
<keyword evidence="4 7" id="KW-1133">Transmembrane helix</keyword>
<evidence type="ECO:0000256" key="3">
    <source>
        <dbReference type="ARBA" id="ARBA00022692"/>
    </source>
</evidence>
<protein>
    <recommendedName>
        <fullName evidence="8">Amino acid transporter transmembrane domain-containing protein</fullName>
    </recommendedName>
</protein>
<feature type="compositionally biased region" description="Basic and acidic residues" evidence="6">
    <location>
        <begin position="155"/>
        <end position="165"/>
    </location>
</feature>
<dbReference type="Pfam" id="PF01490">
    <property type="entry name" value="Aa_trans"/>
    <property type="match status" value="1"/>
</dbReference>
<sequence>MSNTPPDTPAASAQERSTAQTLAEHLPQGYTADFVPHDQQLARDADAEDGGGRDNSGSSKDGGSPSKTQASPDYTAASSAAQTESDHNADDKDTATNQPEEISSLQLQGGDVHRSLFRMAEAPARNQLLRTQPPSLSPAAAQEDSGSQADNQCDQEAKPQLDRRRNQFSHRRAATFYDRYTPGEMGSVSGDGNGDLGSQDGGTDSMQVRDLLAPQGFRRDFVQQQNRQRQLQEREATMQRRRTHLRERRAVEFGAGRMPIARNFVEFLELYGHFADEDLEESDDDDDVVKDGEQEEVEAAAEDAARDANLERGTYAGLRRRPHERQPLLERGATGTVEPALVGNEAAGDSTGKAKAGPLQAFFTLLKAFVGTGIIFLPKAYKNGGIVFSTVTLLLVSLLSMAGFELLLRCREQYGGGYGEIGLVIAGPRMRSVILGSITLSQLGFVCAGIVFTAENLASFASAVAQTNASLNGSVLSTNAIIALEVAVLVPLGFVRDIARLGPAALLGDVFIAIGFVYMYAYDVGAIASRGWHVHETVQVWFNPSGYALTIGTAIFTFEGIGLILPIQSSMARPERFRGLLSIVMTIITIAYISIGALGYAAFGADTKTEIIDNYPRDSGLVQTVQCLYAVAVLAGIPVQLFPAVRIVEGWLFQRRAGTSSSTATVAAAASGNGAAAPVYYHYSGKRDPRIKWAKNALRTALVVACSVVAALGAGHLDRFVALIGSLACVPLLFIYPPLLHYIGLGDRSSALVKALDIGLIITGIVAMIFTTIVTIKGGL</sequence>
<feature type="transmembrane region" description="Helical" evidence="7">
    <location>
        <begin position="506"/>
        <end position="527"/>
    </location>
</feature>
<comment type="similarity">
    <text evidence="2">Belongs to the amino acid/polyamine transporter 2 family.</text>
</comment>
<evidence type="ECO:0000256" key="6">
    <source>
        <dbReference type="SAM" id="MobiDB-lite"/>
    </source>
</evidence>
<feature type="transmembrane region" description="Helical" evidence="7">
    <location>
        <begin position="623"/>
        <end position="645"/>
    </location>
</feature>
<gene>
    <name evidence="9" type="ORF">SEPCBS119000_003489</name>
</gene>
<feature type="compositionally biased region" description="Basic and acidic residues" evidence="6">
    <location>
        <begin position="84"/>
        <end position="94"/>
    </location>
</feature>
<evidence type="ECO:0000256" key="5">
    <source>
        <dbReference type="ARBA" id="ARBA00023136"/>
    </source>
</evidence>